<evidence type="ECO:0000256" key="9">
    <source>
        <dbReference type="PROSITE-ProRule" id="PRU10141"/>
    </source>
</evidence>
<dbReference type="InterPro" id="IPR008271">
    <property type="entry name" value="Ser/Thr_kinase_AS"/>
</dbReference>
<dbReference type="PROSITE" id="PS50011">
    <property type="entry name" value="PROTEIN_KINASE_DOM"/>
    <property type="match status" value="1"/>
</dbReference>
<dbReference type="EnsemblPlants" id="Zm00001eb228010_T002">
    <property type="protein sequence ID" value="Zm00001eb228010_P002"/>
    <property type="gene ID" value="Zm00001eb228010"/>
</dbReference>
<dbReference type="InterPro" id="IPR011009">
    <property type="entry name" value="Kinase-like_dom_sf"/>
</dbReference>
<dbReference type="InterPro" id="IPR001245">
    <property type="entry name" value="Ser-Thr/Tyr_kinase_cat_dom"/>
</dbReference>
<keyword evidence="2 10" id="KW-0723">Serine/threonine-protein kinase</keyword>
<evidence type="ECO:0000313" key="14">
    <source>
        <dbReference type="Proteomes" id="UP000007305"/>
    </source>
</evidence>
<dbReference type="InterPro" id="IPR017441">
    <property type="entry name" value="Protein_kinase_ATP_BS"/>
</dbReference>
<evidence type="ECO:0000256" key="10">
    <source>
        <dbReference type="RuleBase" id="RU000304"/>
    </source>
</evidence>
<dbReference type="PROSITE" id="PS00108">
    <property type="entry name" value="PROTEIN_KINASE_ST"/>
    <property type="match status" value="1"/>
</dbReference>
<evidence type="ECO:0000256" key="5">
    <source>
        <dbReference type="ARBA" id="ARBA00022777"/>
    </source>
</evidence>
<dbReference type="Proteomes" id="UP000007305">
    <property type="component" value="Chromosome 5"/>
</dbReference>
<dbReference type="PANTHER" id="PTHR45621">
    <property type="entry name" value="OS01G0588500 PROTEIN-RELATED"/>
    <property type="match status" value="1"/>
</dbReference>
<keyword evidence="15" id="KW-1267">Proteomics identification</keyword>
<reference evidence="13" key="3">
    <citation type="submission" date="2021-05" db="UniProtKB">
        <authorList>
            <consortium name="EnsemblPlants"/>
        </authorList>
    </citation>
    <scope>IDENTIFICATION</scope>
    <source>
        <strain evidence="13">cv. B73</strain>
    </source>
</reference>
<keyword evidence="5" id="KW-0418">Kinase</keyword>
<proteinExistence type="evidence at protein level"/>
<feature type="region of interest" description="Disordered" evidence="11">
    <location>
        <begin position="1"/>
        <end position="81"/>
    </location>
</feature>
<evidence type="ECO:0000256" key="7">
    <source>
        <dbReference type="ARBA" id="ARBA00047899"/>
    </source>
</evidence>
<evidence type="ECO:0000256" key="3">
    <source>
        <dbReference type="ARBA" id="ARBA00022679"/>
    </source>
</evidence>
<accession>A0A804PD84</accession>
<dbReference type="EC" id="2.7.11.1" evidence="1"/>
<name>A0A804PD84_MAIZE</name>
<gene>
    <name evidence="13" type="primary">LOC100193511</name>
</gene>
<sequence>MGCFAFRSGGKSGSSSSTSSRPQQHPRPGARTPPAKSAPASTSSSSSSSGAGAGAQSNTKAAAASAPAAASSATPTRTIQELSEERGAQRLRVFDLDELGSATNGFSRALKLGEGGFGSVYRAFFRSAAGARVVLAVKRLNQRSLQGHKQWLAEVQFLGVLEHPNLVKLIGYCAVDSEASKHRLLVYEFMPNKSLDDHLFNRAHPPLSWRLRLQIMLGAARGLDYLHEGVPEVQVIYRDFKASNVLLDAEFKPKLSDFGLAREGPTEGKTHVSTAVRSGLQGRPRSRPCIMSLLA</sequence>
<dbReference type="GO" id="GO:0004674">
    <property type="term" value="F:protein serine/threonine kinase activity"/>
    <property type="evidence" value="ECO:0007669"/>
    <property type="project" value="UniProtKB-KW"/>
</dbReference>
<keyword evidence="6 9" id="KW-0067">ATP-binding</keyword>
<keyword evidence="14" id="KW-1185">Reference proteome</keyword>
<evidence type="ECO:0000259" key="12">
    <source>
        <dbReference type="PROSITE" id="PS50011"/>
    </source>
</evidence>
<feature type="compositionally biased region" description="Low complexity" evidence="11">
    <location>
        <begin position="33"/>
        <end position="73"/>
    </location>
</feature>
<dbReference type="PROSITE" id="PS00107">
    <property type="entry name" value="PROTEIN_KINASE_ATP"/>
    <property type="match status" value="1"/>
</dbReference>
<feature type="binding site" evidence="9">
    <location>
        <position position="138"/>
    </location>
    <ligand>
        <name>ATP</name>
        <dbReference type="ChEBI" id="CHEBI:30616"/>
    </ligand>
</feature>
<evidence type="ECO:0007829" key="15">
    <source>
        <dbReference type="PeptideAtlas" id="A0A804PD84"/>
    </source>
</evidence>
<evidence type="ECO:0000256" key="1">
    <source>
        <dbReference type="ARBA" id="ARBA00012513"/>
    </source>
</evidence>
<dbReference type="InterPro" id="IPR000719">
    <property type="entry name" value="Prot_kinase_dom"/>
</dbReference>
<comment type="similarity">
    <text evidence="10">Belongs to the protein kinase superfamily.</text>
</comment>
<dbReference type="Gramene" id="Zm00001eb228010_T002">
    <property type="protein sequence ID" value="Zm00001eb228010_P002"/>
    <property type="gene ID" value="Zm00001eb228010"/>
</dbReference>
<dbReference type="InterPro" id="IPR050823">
    <property type="entry name" value="Plant_Ser_Thr_Prot_Kinase"/>
</dbReference>
<evidence type="ECO:0000313" key="13">
    <source>
        <dbReference type="EnsemblPlants" id="Zm00001eb228010_P002"/>
    </source>
</evidence>
<comment type="catalytic activity">
    <reaction evidence="7">
        <text>L-threonyl-[protein] + ATP = O-phospho-L-threonyl-[protein] + ADP + H(+)</text>
        <dbReference type="Rhea" id="RHEA:46608"/>
        <dbReference type="Rhea" id="RHEA-COMP:11060"/>
        <dbReference type="Rhea" id="RHEA-COMP:11605"/>
        <dbReference type="ChEBI" id="CHEBI:15378"/>
        <dbReference type="ChEBI" id="CHEBI:30013"/>
        <dbReference type="ChEBI" id="CHEBI:30616"/>
        <dbReference type="ChEBI" id="CHEBI:61977"/>
        <dbReference type="ChEBI" id="CHEBI:456216"/>
        <dbReference type="EC" id="2.7.11.1"/>
    </reaction>
</comment>
<dbReference type="SUPFAM" id="SSF56112">
    <property type="entry name" value="Protein kinase-like (PK-like)"/>
    <property type="match status" value="1"/>
</dbReference>
<reference evidence="14" key="1">
    <citation type="journal article" date="2009" name="Science">
        <title>The B73 maize genome: complexity, diversity, and dynamics.</title>
        <authorList>
            <person name="Schnable P.S."/>
            <person name="Ware D."/>
            <person name="Fulton R.S."/>
            <person name="Stein J.C."/>
            <person name="Wei F."/>
            <person name="Pasternak S."/>
            <person name="Liang C."/>
            <person name="Zhang J."/>
            <person name="Fulton L."/>
            <person name="Graves T.A."/>
            <person name="Minx P."/>
            <person name="Reily A.D."/>
            <person name="Courtney L."/>
            <person name="Kruchowski S.S."/>
            <person name="Tomlinson C."/>
            <person name="Strong C."/>
            <person name="Delehaunty K."/>
            <person name="Fronick C."/>
            <person name="Courtney B."/>
            <person name="Rock S.M."/>
            <person name="Belter E."/>
            <person name="Du F."/>
            <person name="Kim K."/>
            <person name="Abbott R.M."/>
            <person name="Cotton M."/>
            <person name="Levy A."/>
            <person name="Marchetto P."/>
            <person name="Ochoa K."/>
            <person name="Jackson S.M."/>
            <person name="Gillam B."/>
            <person name="Chen W."/>
            <person name="Yan L."/>
            <person name="Higginbotham J."/>
            <person name="Cardenas M."/>
            <person name="Waligorski J."/>
            <person name="Applebaum E."/>
            <person name="Phelps L."/>
            <person name="Falcone J."/>
            <person name="Kanchi K."/>
            <person name="Thane T."/>
            <person name="Scimone A."/>
            <person name="Thane N."/>
            <person name="Henke J."/>
            <person name="Wang T."/>
            <person name="Ruppert J."/>
            <person name="Shah N."/>
            <person name="Rotter K."/>
            <person name="Hodges J."/>
            <person name="Ingenthron E."/>
            <person name="Cordes M."/>
            <person name="Kohlberg S."/>
            <person name="Sgro J."/>
            <person name="Delgado B."/>
            <person name="Mead K."/>
            <person name="Chinwalla A."/>
            <person name="Leonard S."/>
            <person name="Crouse K."/>
            <person name="Collura K."/>
            <person name="Kudrna D."/>
            <person name="Currie J."/>
            <person name="He R."/>
            <person name="Angelova A."/>
            <person name="Rajasekar S."/>
            <person name="Mueller T."/>
            <person name="Lomeli R."/>
            <person name="Scara G."/>
            <person name="Ko A."/>
            <person name="Delaney K."/>
            <person name="Wissotski M."/>
            <person name="Lopez G."/>
            <person name="Campos D."/>
            <person name="Braidotti M."/>
            <person name="Ashley E."/>
            <person name="Golser W."/>
            <person name="Kim H."/>
            <person name="Lee S."/>
            <person name="Lin J."/>
            <person name="Dujmic Z."/>
            <person name="Kim W."/>
            <person name="Talag J."/>
            <person name="Zuccolo A."/>
            <person name="Fan C."/>
            <person name="Sebastian A."/>
            <person name="Kramer M."/>
            <person name="Spiegel L."/>
            <person name="Nascimento L."/>
            <person name="Zutavern T."/>
            <person name="Miller B."/>
            <person name="Ambroise C."/>
            <person name="Muller S."/>
            <person name="Spooner W."/>
            <person name="Narechania A."/>
            <person name="Ren L."/>
            <person name="Wei S."/>
            <person name="Kumari S."/>
            <person name="Faga B."/>
            <person name="Levy M.J."/>
            <person name="McMahan L."/>
            <person name="Van Buren P."/>
            <person name="Vaughn M.W."/>
            <person name="Ying K."/>
            <person name="Yeh C.-T."/>
            <person name="Emrich S.J."/>
            <person name="Jia Y."/>
            <person name="Kalyanaraman A."/>
            <person name="Hsia A.-P."/>
            <person name="Barbazuk W.B."/>
            <person name="Baucom R.S."/>
            <person name="Brutnell T.P."/>
            <person name="Carpita N.C."/>
            <person name="Chaparro C."/>
            <person name="Chia J.-M."/>
            <person name="Deragon J.-M."/>
            <person name="Estill J.C."/>
            <person name="Fu Y."/>
            <person name="Jeddeloh J.A."/>
            <person name="Han Y."/>
            <person name="Lee H."/>
            <person name="Li P."/>
            <person name="Lisch D.R."/>
            <person name="Liu S."/>
            <person name="Liu Z."/>
            <person name="Nagel D.H."/>
            <person name="McCann M.C."/>
            <person name="SanMiguel P."/>
            <person name="Myers A.M."/>
            <person name="Nettleton D."/>
            <person name="Nguyen J."/>
            <person name="Penning B.W."/>
            <person name="Ponnala L."/>
            <person name="Schneider K.L."/>
            <person name="Schwartz D.C."/>
            <person name="Sharma A."/>
            <person name="Soderlund C."/>
            <person name="Springer N.M."/>
            <person name="Sun Q."/>
            <person name="Wang H."/>
            <person name="Waterman M."/>
            <person name="Westerman R."/>
            <person name="Wolfgruber T.K."/>
            <person name="Yang L."/>
            <person name="Yu Y."/>
            <person name="Zhang L."/>
            <person name="Zhou S."/>
            <person name="Zhu Q."/>
            <person name="Bennetzen J.L."/>
            <person name="Dawe R.K."/>
            <person name="Jiang J."/>
            <person name="Jiang N."/>
            <person name="Presting G.G."/>
            <person name="Wessler S.R."/>
            <person name="Aluru S."/>
            <person name="Martienssen R.A."/>
            <person name="Clifton S.W."/>
            <person name="McCombie W.R."/>
            <person name="Wing R.A."/>
            <person name="Wilson R.K."/>
        </authorList>
    </citation>
    <scope>NUCLEOTIDE SEQUENCE [LARGE SCALE GENOMIC DNA]</scope>
    <source>
        <strain evidence="14">cv. B73</strain>
    </source>
</reference>
<dbReference type="AlphaFoldDB" id="A0A804PD84"/>
<organism evidence="13 14">
    <name type="scientific">Zea mays</name>
    <name type="common">Maize</name>
    <dbReference type="NCBI Taxonomy" id="4577"/>
    <lineage>
        <taxon>Eukaryota</taxon>
        <taxon>Viridiplantae</taxon>
        <taxon>Streptophyta</taxon>
        <taxon>Embryophyta</taxon>
        <taxon>Tracheophyta</taxon>
        <taxon>Spermatophyta</taxon>
        <taxon>Magnoliopsida</taxon>
        <taxon>Liliopsida</taxon>
        <taxon>Poales</taxon>
        <taxon>Poaceae</taxon>
        <taxon>PACMAD clade</taxon>
        <taxon>Panicoideae</taxon>
        <taxon>Andropogonodae</taxon>
        <taxon>Andropogoneae</taxon>
        <taxon>Tripsacinae</taxon>
        <taxon>Zea</taxon>
    </lineage>
</organism>
<evidence type="ECO:0000256" key="4">
    <source>
        <dbReference type="ARBA" id="ARBA00022741"/>
    </source>
</evidence>
<feature type="domain" description="Protein kinase" evidence="12">
    <location>
        <begin position="106"/>
        <end position="295"/>
    </location>
</feature>
<dbReference type="Gene3D" id="3.30.200.20">
    <property type="entry name" value="Phosphorylase Kinase, domain 1"/>
    <property type="match status" value="1"/>
</dbReference>
<comment type="catalytic activity">
    <reaction evidence="8">
        <text>L-seryl-[protein] + ATP = O-phospho-L-seryl-[protein] + ADP + H(+)</text>
        <dbReference type="Rhea" id="RHEA:17989"/>
        <dbReference type="Rhea" id="RHEA-COMP:9863"/>
        <dbReference type="Rhea" id="RHEA-COMP:11604"/>
        <dbReference type="ChEBI" id="CHEBI:15378"/>
        <dbReference type="ChEBI" id="CHEBI:29999"/>
        <dbReference type="ChEBI" id="CHEBI:30616"/>
        <dbReference type="ChEBI" id="CHEBI:83421"/>
        <dbReference type="ChEBI" id="CHEBI:456216"/>
        <dbReference type="EC" id="2.7.11.1"/>
    </reaction>
</comment>
<protein>
    <recommendedName>
        <fullName evidence="1">non-specific serine/threonine protein kinase</fullName>
        <ecNumber evidence="1">2.7.11.1</ecNumber>
    </recommendedName>
</protein>
<evidence type="ECO:0000256" key="11">
    <source>
        <dbReference type="SAM" id="MobiDB-lite"/>
    </source>
</evidence>
<keyword evidence="3" id="KW-0808">Transferase</keyword>
<dbReference type="GO" id="GO:0005524">
    <property type="term" value="F:ATP binding"/>
    <property type="evidence" value="ECO:0007669"/>
    <property type="project" value="UniProtKB-UniRule"/>
</dbReference>
<evidence type="ECO:0000256" key="8">
    <source>
        <dbReference type="ARBA" id="ARBA00048679"/>
    </source>
</evidence>
<dbReference type="Pfam" id="PF07714">
    <property type="entry name" value="PK_Tyr_Ser-Thr"/>
    <property type="match status" value="1"/>
</dbReference>
<dbReference type="FunFam" id="1.10.510.10:FF:001023">
    <property type="entry name" value="Os07g0541700 protein"/>
    <property type="match status" value="1"/>
</dbReference>
<dbReference type="OrthoDB" id="4062651at2759"/>
<evidence type="ECO:0000256" key="2">
    <source>
        <dbReference type="ARBA" id="ARBA00022527"/>
    </source>
</evidence>
<keyword evidence="4 9" id="KW-0547">Nucleotide-binding</keyword>
<evidence type="ECO:0000256" key="6">
    <source>
        <dbReference type="ARBA" id="ARBA00022840"/>
    </source>
</evidence>
<dbReference type="Gene3D" id="1.10.510.10">
    <property type="entry name" value="Transferase(Phosphotransferase) domain 1"/>
    <property type="match status" value="1"/>
</dbReference>
<reference evidence="13" key="2">
    <citation type="submission" date="2019-07" db="EMBL/GenBank/DDBJ databases">
        <authorList>
            <person name="Seetharam A."/>
            <person name="Woodhouse M."/>
            <person name="Cannon E."/>
        </authorList>
    </citation>
    <scope>NUCLEOTIDE SEQUENCE [LARGE SCALE GENOMIC DNA]</scope>
    <source>
        <strain evidence="13">cv. B73</strain>
    </source>
</reference>